<evidence type="ECO:0000313" key="7">
    <source>
        <dbReference type="EMBL" id="MFC6904014.1"/>
    </source>
</evidence>
<comment type="catalytic activity">
    <reaction evidence="4">
        <text>adenine + H2O + H(+) = hypoxanthine + NH4(+)</text>
        <dbReference type="Rhea" id="RHEA:23688"/>
        <dbReference type="ChEBI" id="CHEBI:15377"/>
        <dbReference type="ChEBI" id="CHEBI:15378"/>
        <dbReference type="ChEBI" id="CHEBI:16708"/>
        <dbReference type="ChEBI" id="CHEBI:17368"/>
        <dbReference type="ChEBI" id="CHEBI:28938"/>
        <dbReference type="EC" id="3.5.4.2"/>
    </reaction>
</comment>
<reference evidence="7 8" key="1">
    <citation type="journal article" date="2019" name="Int. J. Syst. Evol. Microbiol.">
        <title>The Global Catalogue of Microorganisms (GCM) 10K type strain sequencing project: providing services to taxonomists for standard genome sequencing and annotation.</title>
        <authorList>
            <consortium name="The Broad Institute Genomics Platform"/>
            <consortium name="The Broad Institute Genome Sequencing Center for Infectious Disease"/>
            <person name="Wu L."/>
            <person name="Ma J."/>
        </authorList>
    </citation>
    <scope>NUCLEOTIDE SEQUENCE [LARGE SCALE GENOMIC DNA]</scope>
    <source>
        <strain evidence="7 8">CGMCC 1.3240</strain>
    </source>
</reference>
<keyword evidence="8" id="KW-1185">Reference proteome</keyword>
<dbReference type="PANTHER" id="PTHR11113">
    <property type="entry name" value="N-ACETYLGLUCOSAMINE-6-PHOSPHATE DEACETYLASE"/>
    <property type="match status" value="1"/>
</dbReference>
<dbReference type="RefSeq" id="WP_340602514.1">
    <property type="nucleotide sequence ID" value="NZ_JBBMXV010000001.1"/>
</dbReference>
<dbReference type="InterPro" id="IPR026912">
    <property type="entry name" value="Adenine_deam_C"/>
</dbReference>
<gene>
    <name evidence="7" type="ORF">ACFQGH_02235</name>
</gene>
<dbReference type="EMBL" id="JBHSXQ010000001">
    <property type="protein sequence ID" value="MFC6904014.1"/>
    <property type="molecule type" value="Genomic_DNA"/>
</dbReference>
<dbReference type="InterPro" id="IPR006680">
    <property type="entry name" value="Amidohydro-rel"/>
</dbReference>
<dbReference type="SUPFAM" id="SSF51338">
    <property type="entry name" value="Composite domain of metallo-dependent hydrolases"/>
    <property type="match status" value="1"/>
</dbReference>
<feature type="domain" description="Amidohydrolase-related" evidence="5">
    <location>
        <begin position="68"/>
        <end position="346"/>
    </location>
</feature>
<dbReference type="SUPFAM" id="SSF51556">
    <property type="entry name" value="Metallo-dependent hydrolases"/>
    <property type="match status" value="1"/>
</dbReference>
<evidence type="ECO:0000259" key="5">
    <source>
        <dbReference type="Pfam" id="PF01979"/>
    </source>
</evidence>
<evidence type="ECO:0000256" key="4">
    <source>
        <dbReference type="ARBA" id="ARBA00047720"/>
    </source>
</evidence>
<organism evidence="7 8">
    <name type="scientific">Halalkalicoccus tibetensis</name>
    <dbReference type="NCBI Taxonomy" id="175632"/>
    <lineage>
        <taxon>Archaea</taxon>
        <taxon>Methanobacteriati</taxon>
        <taxon>Methanobacteriota</taxon>
        <taxon>Stenosarchaea group</taxon>
        <taxon>Halobacteria</taxon>
        <taxon>Halobacteriales</taxon>
        <taxon>Halococcaceae</taxon>
        <taxon>Halalkalicoccus</taxon>
    </lineage>
</organism>
<evidence type="ECO:0000259" key="6">
    <source>
        <dbReference type="Pfam" id="PF13382"/>
    </source>
</evidence>
<dbReference type="Pfam" id="PF01979">
    <property type="entry name" value="Amidohydro_1"/>
    <property type="match status" value="1"/>
</dbReference>
<protein>
    <recommendedName>
        <fullName evidence="2">adenine deaminase</fullName>
        <ecNumber evidence="2">3.5.4.2</ecNumber>
    </recommendedName>
</protein>
<dbReference type="PANTHER" id="PTHR11113:SF2">
    <property type="entry name" value="ADENINE DEAMINASE"/>
    <property type="match status" value="1"/>
</dbReference>
<dbReference type="Gene3D" id="3.20.20.140">
    <property type="entry name" value="Metal-dependent hydrolases"/>
    <property type="match status" value="1"/>
</dbReference>
<evidence type="ECO:0000313" key="8">
    <source>
        <dbReference type="Proteomes" id="UP001596312"/>
    </source>
</evidence>
<dbReference type="InterPro" id="IPR011059">
    <property type="entry name" value="Metal-dep_hydrolase_composite"/>
</dbReference>
<feature type="domain" description="Adenine deaminase C-terminal" evidence="6">
    <location>
        <begin position="398"/>
        <end position="562"/>
    </location>
</feature>
<comment type="similarity">
    <text evidence="1">Belongs to the metallo-dependent hydrolases superfamily. Adenine deaminase family.</text>
</comment>
<dbReference type="InterPro" id="IPR032466">
    <property type="entry name" value="Metal_Hydrolase"/>
</dbReference>
<comment type="caution">
    <text evidence="7">The sequence shown here is derived from an EMBL/GenBank/DDBJ whole genome shotgun (WGS) entry which is preliminary data.</text>
</comment>
<dbReference type="AlphaFoldDB" id="A0ABD5V1L5"/>
<accession>A0ABD5V1L5</accession>
<dbReference type="Proteomes" id="UP001596312">
    <property type="component" value="Unassembled WGS sequence"/>
</dbReference>
<proteinExistence type="inferred from homology"/>
<sequence>MNDLQPVALGDEPADLVVADGRVLLPELGEFQSRDVAVVNNRVAALPEDAEPVIGPDTEVIHADGGAVVPGFIDAHTHLDVYQCYELAYHRSLEGGTTTVVSECSSFGAFGPRGIEEFLAATAYLPVTVRAALPPTPLFDTFEPPQATDEEAAQLVDLLGDDRVVGVGETDWIHAVGRDTPAEALYERARELGKPVTGHAAGCRGEKLAAFSSIVDNDHEAITREEVIERAENGIHVVGRCGSIRDDVDALAAAIDRVDPAECSLSTDGVWPRDLADGHMDRVVRRAIEAGIDPTDALRMATLSPARHFGFDDRGSLAPGNVADVVVLSDLESVRVETVVSGGEVVVRNGSATVGPRNREYPEEFYESVSLSIGPDTFSVPVPGDDDEIRAISLEGGLLTGEERVSPPVEGGELRADPGNDLFKAALLDRRPGHDDSFTGFLTGFGLESGAAATSLTWERPGVAVVGADEASMALAAERVAEMGGGWAVADGEVVAEAPFRVAGTCSDLDVEETATLLGAIESALRSRSVGVERPLLAVQTLSFPGVPALKLSFSGYADVLNREVVGLR</sequence>
<name>A0ABD5V1L5_9EURY</name>
<dbReference type="EC" id="3.5.4.2" evidence="2"/>
<dbReference type="Pfam" id="PF13382">
    <property type="entry name" value="Adenine_deam_C"/>
    <property type="match status" value="1"/>
</dbReference>
<evidence type="ECO:0000256" key="3">
    <source>
        <dbReference type="ARBA" id="ARBA00022801"/>
    </source>
</evidence>
<dbReference type="GO" id="GO:0000034">
    <property type="term" value="F:adenine deaminase activity"/>
    <property type="evidence" value="ECO:0007669"/>
    <property type="project" value="UniProtKB-EC"/>
</dbReference>
<keyword evidence="3" id="KW-0378">Hydrolase</keyword>
<evidence type="ECO:0000256" key="1">
    <source>
        <dbReference type="ARBA" id="ARBA00006773"/>
    </source>
</evidence>
<evidence type="ECO:0000256" key="2">
    <source>
        <dbReference type="ARBA" id="ARBA00012782"/>
    </source>
</evidence>
<dbReference type="Gene3D" id="2.30.40.10">
    <property type="entry name" value="Urease, subunit C, domain 1"/>
    <property type="match status" value="1"/>
</dbReference>